<keyword evidence="11" id="KW-1185">Reference proteome</keyword>
<dbReference type="EMBL" id="QNUK01000254">
    <property type="protein sequence ID" value="KAF5896950.1"/>
    <property type="molecule type" value="Genomic_DNA"/>
</dbReference>
<evidence type="ECO:0000313" key="10">
    <source>
        <dbReference type="EMBL" id="KAF5896950.1"/>
    </source>
</evidence>
<gene>
    <name evidence="10" type="ORF">DAT39_013330</name>
</gene>
<dbReference type="PANTHER" id="PTHR19433:SF111">
    <property type="entry name" value="T CELL RECEPTOR ALPHA VARIABLE 4"/>
    <property type="match status" value="1"/>
</dbReference>
<comment type="caution">
    <text evidence="10">The sequence shown here is derived from an EMBL/GenBank/DDBJ whole genome shotgun (WGS) entry which is preliminary data.</text>
</comment>
<dbReference type="GO" id="GO:0009617">
    <property type="term" value="P:response to bacterium"/>
    <property type="evidence" value="ECO:0007669"/>
    <property type="project" value="TreeGrafter"/>
</dbReference>
<dbReference type="GO" id="GO:0002376">
    <property type="term" value="P:immune system process"/>
    <property type="evidence" value="ECO:0007669"/>
    <property type="project" value="UniProtKB-KW"/>
</dbReference>
<keyword evidence="7" id="KW-0325">Glycoprotein</keyword>
<dbReference type="PROSITE" id="PS50835">
    <property type="entry name" value="IG_LIKE"/>
    <property type="match status" value="1"/>
</dbReference>
<name>A0A8J4TK60_CLAMG</name>
<dbReference type="SMART" id="SM00409">
    <property type="entry name" value="IG"/>
    <property type="match status" value="1"/>
</dbReference>
<evidence type="ECO:0000256" key="1">
    <source>
        <dbReference type="ARBA" id="ARBA00004236"/>
    </source>
</evidence>
<dbReference type="OrthoDB" id="9932608at2759"/>
<proteinExistence type="predicted"/>
<dbReference type="Pfam" id="PF07686">
    <property type="entry name" value="V-set"/>
    <property type="match status" value="1"/>
</dbReference>
<dbReference type="InterPro" id="IPR003599">
    <property type="entry name" value="Ig_sub"/>
</dbReference>
<dbReference type="InterPro" id="IPR036179">
    <property type="entry name" value="Ig-like_dom_sf"/>
</dbReference>
<accession>A0A8J4TK60</accession>
<feature type="transmembrane region" description="Helical" evidence="8">
    <location>
        <begin position="138"/>
        <end position="162"/>
    </location>
</feature>
<feature type="non-terminal residue" evidence="10">
    <location>
        <position position="173"/>
    </location>
</feature>
<dbReference type="GO" id="GO:0005886">
    <property type="term" value="C:plasma membrane"/>
    <property type="evidence" value="ECO:0007669"/>
    <property type="project" value="UniProtKB-SubCell"/>
</dbReference>
<dbReference type="AlphaFoldDB" id="A0A8J4TK60"/>
<dbReference type="Gene3D" id="2.60.40.10">
    <property type="entry name" value="Immunoglobulins"/>
    <property type="match status" value="1"/>
</dbReference>
<evidence type="ECO:0000256" key="5">
    <source>
        <dbReference type="ARBA" id="ARBA00023136"/>
    </source>
</evidence>
<dbReference type="PANTHER" id="PTHR19433">
    <property type="entry name" value="T-CELL RECEPTOR ALPHA CHAIN V REGION-RELATED"/>
    <property type="match status" value="1"/>
</dbReference>
<keyword evidence="6" id="KW-1015">Disulfide bond</keyword>
<dbReference type="Proteomes" id="UP000727407">
    <property type="component" value="Unassembled WGS sequence"/>
</dbReference>
<dbReference type="InterPro" id="IPR013106">
    <property type="entry name" value="Ig_V-set"/>
</dbReference>
<keyword evidence="2" id="KW-1003">Cell membrane</keyword>
<evidence type="ECO:0000256" key="8">
    <source>
        <dbReference type="SAM" id="Phobius"/>
    </source>
</evidence>
<evidence type="ECO:0000256" key="6">
    <source>
        <dbReference type="ARBA" id="ARBA00023157"/>
    </source>
</evidence>
<feature type="domain" description="Ig-like" evidence="9">
    <location>
        <begin position="1"/>
        <end position="107"/>
    </location>
</feature>
<organism evidence="10 11">
    <name type="scientific">Clarias magur</name>
    <name type="common">Asian catfish</name>
    <name type="synonym">Macropteronotus magur</name>
    <dbReference type="NCBI Taxonomy" id="1594786"/>
    <lineage>
        <taxon>Eukaryota</taxon>
        <taxon>Metazoa</taxon>
        <taxon>Chordata</taxon>
        <taxon>Craniata</taxon>
        <taxon>Vertebrata</taxon>
        <taxon>Euteleostomi</taxon>
        <taxon>Actinopterygii</taxon>
        <taxon>Neopterygii</taxon>
        <taxon>Teleostei</taxon>
        <taxon>Ostariophysi</taxon>
        <taxon>Siluriformes</taxon>
        <taxon>Clariidae</taxon>
        <taxon>Clarias</taxon>
    </lineage>
</organism>
<keyword evidence="5 8" id="KW-0472">Membrane</keyword>
<feature type="non-terminal residue" evidence="10">
    <location>
        <position position="1"/>
    </location>
</feature>
<dbReference type="SUPFAM" id="SSF48726">
    <property type="entry name" value="Immunoglobulin"/>
    <property type="match status" value="1"/>
</dbReference>
<keyword evidence="8" id="KW-1133">Transmembrane helix</keyword>
<comment type="subcellular location">
    <subcellularLocation>
        <location evidence="1">Cell membrane</location>
    </subcellularLocation>
</comment>
<evidence type="ECO:0000256" key="3">
    <source>
        <dbReference type="ARBA" id="ARBA00022729"/>
    </source>
</evidence>
<evidence type="ECO:0000256" key="4">
    <source>
        <dbReference type="ARBA" id="ARBA00022859"/>
    </source>
</evidence>
<evidence type="ECO:0000256" key="2">
    <source>
        <dbReference type="ARBA" id="ARBA00022475"/>
    </source>
</evidence>
<dbReference type="InterPro" id="IPR052051">
    <property type="entry name" value="TCR_complex_component"/>
</dbReference>
<reference evidence="10" key="1">
    <citation type="submission" date="2020-07" db="EMBL/GenBank/DDBJ databases">
        <title>Clarias magur genome sequencing, assembly and annotation.</title>
        <authorList>
            <person name="Kushwaha B."/>
            <person name="Kumar R."/>
            <person name="Das P."/>
            <person name="Joshi C.G."/>
            <person name="Kumar D."/>
            <person name="Nagpure N.S."/>
            <person name="Pandey M."/>
            <person name="Agarwal S."/>
            <person name="Srivastava S."/>
            <person name="Singh M."/>
            <person name="Sahoo L."/>
            <person name="Jayasankar P."/>
            <person name="Meher P.K."/>
            <person name="Koringa P.G."/>
            <person name="Iquebal M.A."/>
            <person name="Das S.P."/>
            <person name="Bit A."/>
            <person name="Patnaik S."/>
            <person name="Patel N."/>
            <person name="Shah T.M."/>
            <person name="Hinsu A."/>
            <person name="Jena J.K."/>
        </authorList>
    </citation>
    <scope>NUCLEOTIDE SEQUENCE</scope>
    <source>
        <strain evidence="10">CIFAMagur01</strain>
        <tissue evidence="10">Testis</tissue>
    </source>
</reference>
<keyword evidence="4" id="KW-0391">Immunity</keyword>
<keyword evidence="3" id="KW-0732">Signal</keyword>
<protein>
    <submittedName>
        <fullName evidence="10">Ig kappa chain V19-17-like</fullName>
    </submittedName>
</protein>
<keyword evidence="8" id="KW-0812">Transmembrane</keyword>
<sequence length="173" mass="19247">LLSETLCSLTLEAEAGDKVTIWCQHDLTETGYIYWFKHTCDSVPLLIGCKQFLKSAPSQSCYFFSESERIVMSVHDKNTSLTITAVNVSDTGLYYCSYMEKNRITFSDSVYLRMKGLNKTLSKITDRANGSDSPAVSFMLTVGLGSVIVNVILLGVLIFIILKHKGHEASKNE</sequence>
<dbReference type="InterPro" id="IPR007110">
    <property type="entry name" value="Ig-like_dom"/>
</dbReference>
<dbReference type="InterPro" id="IPR013783">
    <property type="entry name" value="Ig-like_fold"/>
</dbReference>
<evidence type="ECO:0000256" key="7">
    <source>
        <dbReference type="ARBA" id="ARBA00023180"/>
    </source>
</evidence>
<evidence type="ECO:0000259" key="9">
    <source>
        <dbReference type="PROSITE" id="PS50835"/>
    </source>
</evidence>
<evidence type="ECO:0000313" key="11">
    <source>
        <dbReference type="Proteomes" id="UP000727407"/>
    </source>
</evidence>
<dbReference type="CDD" id="cd00099">
    <property type="entry name" value="IgV"/>
    <property type="match status" value="1"/>
</dbReference>